<comment type="caution">
    <text evidence="2">The sequence shown here is derived from an EMBL/GenBank/DDBJ whole genome shotgun (WGS) entry which is preliminary data.</text>
</comment>
<keyword evidence="1" id="KW-0812">Transmembrane</keyword>
<reference evidence="2" key="2">
    <citation type="submission" date="2021-04" db="EMBL/GenBank/DDBJ databases">
        <authorList>
            <person name="Gilroy R."/>
        </authorList>
    </citation>
    <scope>NUCLEOTIDE SEQUENCE</scope>
    <source>
        <strain evidence="2">G4-2901</strain>
    </source>
</reference>
<evidence type="ECO:0000256" key="1">
    <source>
        <dbReference type="SAM" id="Phobius"/>
    </source>
</evidence>
<feature type="transmembrane region" description="Helical" evidence="1">
    <location>
        <begin position="36"/>
        <end position="56"/>
    </location>
</feature>
<keyword evidence="1" id="KW-0472">Membrane</keyword>
<protein>
    <submittedName>
        <fullName evidence="2">Uncharacterized protein</fullName>
    </submittedName>
</protein>
<evidence type="ECO:0000313" key="3">
    <source>
        <dbReference type="Proteomes" id="UP000783796"/>
    </source>
</evidence>
<proteinExistence type="predicted"/>
<gene>
    <name evidence="2" type="ORF">H9777_10090</name>
</gene>
<sequence>MEKIKDLIVKHVWSRPLRHRPEDSFILRIVRNFCQFILLISLFVLIYAFIVTLGWIKGAAMSLISVACSAVYWLTTSYLGRLSSGWIKKPMLAKAFAYGVRAGVSLALIFWLFDFFLQSGAVGNMTNTMLFSYATTFLSIYEISCFSQCAFYIISYFIDK</sequence>
<accession>A0A948TC89</accession>
<feature type="transmembrane region" description="Helical" evidence="1">
    <location>
        <begin position="62"/>
        <end position="80"/>
    </location>
</feature>
<organism evidence="2 3">
    <name type="scientific">Candidatus Phocaeicola faecigallinarum</name>
    <dbReference type="NCBI Taxonomy" id="2838732"/>
    <lineage>
        <taxon>Bacteria</taxon>
        <taxon>Pseudomonadati</taxon>
        <taxon>Bacteroidota</taxon>
        <taxon>Bacteroidia</taxon>
        <taxon>Bacteroidales</taxon>
        <taxon>Bacteroidaceae</taxon>
        <taxon>Phocaeicola</taxon>
    </lineage>
</organism>
<reference evidence="2" key="1">
    <citation type="journal article" date="2021" name="PeerJ">
        <title>Extensive microbial diversity within the chicken gut microbiome revealed by metagenomics and culture.</title>
        <authorList>
            <person name="Gilroy R."/>
            <person name="Ravi A."/>
            <person name="Getino M."/>
            <person name="Pursley I."/>
            <person name="Horton D.L."/>
            <person name="Alikhan N.F."/>
            <person name="Baker D."/>
            <person name="Gharbi K."/>
            <person name="Hall N."/>
            <person name="Watson M."/>
            <person name="Adriaenssens E.M."/>
            <person name="Foster-Nyarko E."/>
            <person name="Jarju S."/>
            <person name="Secka A."/>
            <person name="Antonio M."/>
            <person name="Oren A."/>
            <person name="Chaudhuri R.R."/>
            <person name="La Ragione R."/>
            <person name="Hildebrand F."/>
            <person name="Pallen M.J."/>
        </authorList>
    </citation>
    <scope>NUCLEOTIDE SEQUENCE</scope>
    <source>
        <strain evidence="2">G4-2901</strain>
    </source>
</reference>
<dbReference type="Proteomes" id="UP000783796">
    <property type="component" value="Unassembled WGS sequence"/>
</dbReference>
<evidence type="ECO:0000313" key="2">
    <source>
        <dbReference type="EMBL" id="MBU3838637.1"/>
    </source>
</evidence>
<feature type="transmembrane region" description="Helical" evidence="1">
    <location>
        <begin position="133"/>
        <end position="158"/>
    </location>
</feature>
<dbReference type="AlphaFoldDB" id="A0A948TC89"/>
<feature type="transmembrane region" description="Helical" evidence="1">
    <location>
        <begin position="92"/>
        <end position="113"/>
    </location>
</feature>
<name>A0A948TC89_9BACT</name>
<keyword evidence="1" id="KW-1133">Transmembrane helix</keyword>
<dbReference type="EMBL" id="JAHLFW010000083">
    <property type="protein sequence ID" value="MBU3838637.1"/>
    <property type="molecule type" value="Genomic_DNA"/>
</dbReference>